<dbReference type="EMBL" id="CYXX01000015">
    <property type="protein sequence ID" value="CUN14583.1"/>
    <property type="molecule type" value="Genomic_DNA"/>
</dbReference>
<dbReference type="Proteomes" id="UP000283492">
    <property type="component" value="Unassembled WGS sequence"/>
</dbReference>
<evidence type="ECO:0000313" key="4">
    <source>
        <dbReference type="Proteomes" id="UP000095453"/>
    </source>
</evidence>
<accession>A0A173UHQ4</accession>
<name>A0A173UHQ4_9FIRM</name>
<reference evidence="5 6" key="2">
    <citation type="submission" date="2018-08" db="EMBL/GenBank/DDBJ databases">
        <title>A genome reference for cultivated species of the human gut microbiota.</title>
        <authorList>
            <person name="Zou Y."/>
            <person name="Xue W."/>
            <person name="Luo G."/>
        </authorList>
    </citation>
    <scope>NUCLEOTIDE SEQUENCE [LARGE SCALE GENOMIC DNA]</scope>
    <source>
        <strain evidence="3 6">AM27-11</strain>
        <strain evidence="2 5">AM42-1AC</strain>
    </source>
</reference>
<evidence type="ECO:0000313" key="5">
    <source>
        <dbReference type="Proteomes" id="UP000283492"/>
    </source>
</evidence>
<evidence type="ECO:0000313" key="3">
    <source>
        <dbReference type="EMBL" id="RHE93327.1"/>
    </source>
</evidence>
<organism evidence="1 4">
    <name type="scientific">Roseburia inulinivorans</name>
    <dbReference type="NCBI Taxonomy" id="360807"/>
    <lineage>
        <taxon>Bacteria</taxon>
        <taxon>Bacillati</taxon>
        <taxon>Bacillota</taxon>
        <taxon>Clostridia</taxon>
        <taxon>Lachnospirales</taxon>
        <taxon>Lachnospiraceae</taxon>
        <taxon>Roseburia</taxon>
    </lineage>
</organism>
<dbReference type="EMBL" id="QSKW01000030">
    <property type="protein sequence ID" value="RHE93327.1"/>
    <property type="molecule type" value="Genomic_DNA"/>
</dbReference>
<evidence type="ECO:0000313" key="6">
    <source>
        <dbReference type="Proteomes" id="UP000286271"/>
    </source>
</evidence>
<proteinExistence type="predicted"/>
<evidence type="ECO:0000313" key="1">
    <source>
        <dbReference type="EMBL" id="CUN14583.1"/>
    </source>
</evidence>
<reference evidence="1 4" key="1">
    <citation type="submission" date="2015-09" db="EMBL/GenBank/DDBJ databases">
        <authorList>
            <consortium name="Pathogen Informatics"/>
        </authorList>
    </citation>
    <scope>NUCLEOTIDE SEQUENCE [LARGE SCALE GENOMIC DNA]</scope>
    <source>
        <strain evidence="1 4">2789STDY5608887</strain>
    </source>
</reference>
<dbReference type="Proteomes" id="UP000095453">
    <property type="component" value="Unassembled WGS sequence"/>
</dbReference>
<protein>
    <submittedName>
        <fullName evidence="1">Uncharacterized protein</fullName>
    </submittedName>
</protein>
<evidence type="ECO:0000313" key="2">
    <source>
        <dbReference type="EMBL" id="RHA82724.1"/>
    </source>
</evidence>
<dbReference type="EMBL" id="QSFX01000049">
    <property type="protein sequence ID" value="RHA82724.1"/>
    <property type="molecule type" value="Genomic_DNA"/>
</dbReference>
<sequence>MFELYYRVVHSEYDDFVGQNGFFQIKCNECKYGEIYPKELETVMDKVSLYDWFERLARVIKYLSLKDYVALSDVESYNTWIEFRKTNEEVMVSIVKAEKEEGSHDIEFNLKEPIAGEWEKQVIRYSQLKTEIIEKLGEYVEFITISNTEHPEIEKIDELLKGFQKCDF</sequence>
<dbReference type="RefSeq" id="WP_055169686.1">
    <property type="nucleotide sequence ID" value="NZ_CABJFX010000049.1"/>
</dbReference>
<dbReference type="AlphaFoldDB" id="A0A173UHQ4"/>
<gene>
    <name evidence="3" type="ORF">DW707_14910</name>
    <name evidence="2" type="ORF">DW914_17805</name>
    <name evidence="1" type="ORF">ERS852444_02090</name>
</gene>
<dbReference type="Proteomes" id="UP000286271">
    <property type="component" value="Unassembled WGS sequence"/>
</dbReference>